<dbReference type="InterPro" id="IPR005149">
    <property type="entry name" value="Tscrpt_reg_PadR_N"/>
</dbReference>
<dbReference type="Gene3D" id="1.10.10.10">
    <property type="entry name" value="Winged helix-like DNA-binding domain superfamily/Winged helix DNA-binding domain"/>
    <property type="match status" value="1"/>
</dbReference>
<dbReference type="InterPro" id="IPR052509">
    <property type="entry name" value="Metal_resp_DNA-bind_regulator"/>
</dbReference>
<dbReference type="Proteomes" id="UP000318590">
    <property type="component" value="Unassembled WGS sequence"/>
</dbReference>
<protein>
    <submittedName>
        <fullName evidence="2">PadR family transcriptional regulator</fullName>
    </submittedName>
</protein>
<proteinExistence type="predicted"/>
<gene>
    <name evidence="2" type="ORF">FEV53_19805</name>
</gene>
<organism evidence="2 3">
    <name type="scientific">Palleronia caenipelagi</name>
    <dbReference type="NCBI Taxonomy" id="2489174"/>
    <lineage>
        <taxon>Bacteria</taxon>
        <taxon>Pseudomonadati</taxon>
        <taxon>Pseudomonadota</taxon>
        <taxon>Alphaproteobacteria</taxon>
        <taxon>Rhodobacterales</taxon>
        <taxon>Roseobacteraceae</taxon>
        <taxon>Palleronia</taxon>
    </lineage>
</organism>
<dbReference type="RefSeq" id="WP_142836363.1">
    <property type="nucleotide sequence ID" value="NZ_VFSV01000103.1"/>
</dbReference>
<dbReference type="EMBL" id="VFSV01000103">
    <property type="protein sequence ID" value="TRD13877.1"/>
    <property type="molecule type" value="Genomic_DNA"/>
</dbReference>
<dbReference type="AlphaFoldDB" id="A0A547PIA9"/>
<sequence>MENISNLEYTILDLLRAGQERYGLEMVSESGGALKRGSIYVTLSRMERKGYIESRQEIVPSVPGMPRRLYRVTGLGQQALSAADAARAAFYGGQHA</sequence>
<dbReference type="InterPro" id="IPR036390">
    <property type="entry name" value="WH_DNA-bd_sf"/>
</dbReference>
<evidence type="ECO:0000313" key="2">
    <source>
        <dbReference type="EMBL" id="TRD13877.1"/>
    </source>
</evidence>
<dbReference type="PANTHER" id="PTHR33169">
    <property type="entry name" value="PADR-FAMILY TRANSCRIPTIONAL REGULATOR"/>
    <property type="match status" value="1"/>
</dbReference>
<evidence type="ECO:0000259" key="1">
    <source>
        <dbReference type="Pfam" id="PF03551"/>
    </source>
</evidence>
<accession>A0A547PIA9</accession>
<reference evidence="2 3" key="1">
    <citation type="submission" date="2019-06" db="EMBL/GenBank/DDBJ databases">
        <title>Paenimaribius caenipelagi gen. nov., sp. nov., isolated from a tidal flat.</title>
        <authorList>
            <person name="Yoon J.-H."/>
        </authorList>
    </citation>
    <scope>NUCLEOTIDE SEQUENCE [LARGE SCALE GENOMIC DNA]</scope>
    <source>
        <strain evidence="2 3">JBTF-M29</strain>
    </source>
</reference>
<dbReference type="SUPFAM" id="SSF46785">
    <property type="entry name" value="Winged helix' DNA-binding domain"/>
    <property type="match status" value="1"/>
</dbReference>
<keyword evidence="3" id="KW-1185">Reference proteome</keyword>
<feature type="domain" description="Transcription regulator PadR N-terminal" evidence="1">
    <location>
        <begin position="11"/>
        <end position="81"/>
    </location>
</feature>
<name>A0A547PIA9_9RHOB</name>
<comment type="caution">
    <text evidence="2">The sequence shown here is derived from an EMBL/GenBank/DDBJ whole genome shotgun (WGS) entry which is preliminary data.</text>
</comment>
<dbReference type="OrthoDB" id="8455844at2"/>
<dbReference type="PANTHER" id="PTHR33169:SF14">
    <property type="entry name" value="TRANSCRIPTIONAL REGULATOR RV3488"/>
    <property type="match status" value="1"/>
</dbReference>
<evidence type="ECO:0000313" key="3">
    <source>
        <dbReference type="Proteomes" id="UP000318590"/>
    </source>
</evidence>
<dbReference type="Pfam" id="PF03551">
    <property type="entry name" value="PadR"/>
    <property type="match status" value="1"/>
</dbReference>
<dbReference type="InterPro" id="IPR036388">
    <property type="entry name" value="WH-like_DNA-bd_sf"/>
</dbReference>